<keyword evidence="2" id="KW-1185">Reference proteome</keyword>
<dbReference type="OrthoDB" id="5651017at2759"/>
<evidence type="ECO:0000313" key="1">
    <source>
        <dbReference type="EMBL" id="OMJ24991.1"/>
    </source>
</evidence>
<dbReference type="Proteomes" id="UP000187429">
    <property type="component" value="Unassembled WGS sequence"/>
</dbReference>
<dbReference type="EMBL" id="LSSM01001719">
    <property type="protein sequence ID" value="OMJ24991.1"/>
    <property type="molecule type" value="Genomic_DNA"/>
</dbReference>
<reference evidence="2" key="1">
    <citation type="submission" date="2017-01" db="EMBL/GenBank/DDBJ databases">
        <authorList>
            <person name="Wang Y."/>
            <person name="White M."/>
            <person name="Kvist S."/>
            <person name="Moncalvo J.-M."/>
        </authorList>
    </citation>
    <scope>NUCLEOTIDE SEQUENCE [LARGE SCALE GENOMIC DNA]</scope>
    <source>
        <strain evidence="2">ID-206-W2</strain>
    </source>
</reference>
<dbReference type="AlphaFoldDB" id="A0A1R1YDJ2"/>
<name>A0A1R1YDJ2_9FUNG</name>
<sequence length="128" mass="13721">MCPYAFSQCPEGPASGPDTFQEGQTGCNFPQFFFPPSTADATGHIGGHPDLIGSLMKSKINVFEVINLWNARSLAVLVRMNTEDMPSSSLMRSMAADFPTLATIRIALSISDCMGLHLASLMPNVSPP</sequence>
<comment type="caution">
    <text evidence="1">The sequence shown here is derived from an EMBL/GenBank/DDBJ whole genome shotgun (WGS) entry which is preliminary data.</text>
</comment>
<evidence type="ECO:0000313" key="2">
    <source>
        <dbReference type="Proteomes" id="UP000187429"/>
    </source>
</evidence>
<accession>A0A1R1YDJ2</accession>
<gene>
    <name evidence="1" type="ORF">AYI69_g4436</name>
</gene>
<protein>
    <submittedName>
        <fullName evidence="1">Uncharacterized protein</fullName>
    </submittedName>
</protein>
<proteinExistence type="predicted"/>
<organism evidence="1 2">
    <name type="scientific">Smittium culicis</name>
    <dbReference type="NCBI Taxonomy" id="133412"/>
    <lineage>
        <taxon>Eukaryota</taxon>
        <taxon>Fungi</taxon>
        <taxon>Fungi incertae sedis</taxon>
        <taxon>Zoopagomycota</taxon>
        <taxon>Kickxellomycotina</taxon>
        <taxon>Harpellomycetes</taxon>
        <taxon>Harpellales</taxon>
        <taxon>Legeriomycetaceae</taxon>
        <taxon>Smittium</taxon>
    </lineage>
</organism>